<dbReference type="EMBL" id="VGIR01000009">
    <property type="protein sequence ID" value="MBM3330709.1"/>
    <property type="molecule type" value="Genomic_DNA"/>
</dbReference>
<dbReference type="AlphaFoldDB" id="A0A937XEA2"/>
<evidence type="ECO:0000313" key="1">
    <source>
        <dbReference type="EMBL" id="MBM3330709.1"/>
    </source>
</evidence>
<gene>
    <name evidence="1" type="ORF">FJY68_02515</name>
</gene>
<evidence type="ECO:0000313" key="2">
    <source>
        <dbReference type="Proteomes" id="UP000779900"/>
    </source>
</evidence>
<reference evidence="1" key="1">
    <citation type="submission" date="2019-03" db="EMBL/GenBank/DDBJ databases">
        <title>Lake Tanganyika Metagenome-Assembled Genomes (MAGs).</title>
        <authorList>
            <person name="Tran P."/>
        </authorList>
    </citation>
    <scope>NUCLEOTIDE SEQUENCE</scope>
    <source>
        <strain evidence="1">K_DeepCast_150m_m2_040</strain>
    </source>
</reference>
<protein>
    <submittedName>
        <fullName evidence="1">Uncharacterized protein</fullName>
    </submittedName>
</protein>
<organism evidence="1 2">
    <name type="scientific">candidate division WOR-3 bacterium</name>
    <dbReference type="NCBI Taxonomy" id="2052148"/>
    <lineage>
        <taxon>Bacteria</taxon>
        <taxon>Bacteria division WOR-3</taxon>
    </lineage>
</organism>
<name>A0A937XEA2_UNCW3</name>
<accession>A0A937XEA2</accession>
<proteinExistence type="predicted"/>
<sequence>MSLWCVQSGRHRRQRLAGAALCALLAVAFFGCGRTAPEGFWEPTKDDTAGIKAVIEANKGYFRTGLAELAMMMCDTALPGTTRMILGDELLGNRFKGRYRLDAMEHVLDSQAFKYTFIAGLNLDSLMRVDSLRNPWETTWVEPGSETTCTVTMAETIFGTLVTHAWKKTTYLYDSQIVISPTETLRLPFYSAVMDSCDTTITKPIAGASFEGCVLKKEDGEWTLWKMAGGGRFYAPGPDDAPYIVRFALKTADNRVDTVNLRPDTTHYGIQRFYSVDDQLLTYSVGDRVTVTSLFTNMGDAFDYLYFNGKRYEFRDTLKFDSLSPGSIYRLSLEHIPAPVLWDVDGDYSATTWGIPIRIQ</sequence>
<comment type="caution">
    <text evidence="1">The sequence shown here is derived from an EMBL/GenBank/DDBJ whole genome shotgun (WGS) entry which is preliminary data.</text>
</comment>
<dbReference type="Proteomes" id="UP000779900">
    <property type="component" value="Unassembled WGS sequence"/>
</dbReference>